<organism evidence="3 4">
    <name type="scientific">Treponema bryantii</name>
    <dbReference type="NCBI Taxonomy" id="163"/>
    <lineage>
        <taxon>Bacteria</taxon>
        <taxon>Pseudomonadati</taxon>
        <taxon>Spirochaetota</taxon>
        <taxon>Spirochaetia</taxon>
        <taxon>Spirochaetales</taxon>
        <taxon>Treponemataceae</taxon>
        <taxon>Treponema</taxon>
    </lineage>
</organism>
<evidence type="ECO:0000256" key="2">
    <source>
        <dbReference type="SAM" id="Phobius"/>
    </source>
</evidence>
<keyword evidence="2" id="KW-1133">Transmembrane helix</keyword>
<proteinExistence type="predicted"/>
<dbReference type="RefSeq" id="WP_074640470.1">
    <property type="nucleotide sequence ID" value="NZ_FOFU01000001.1"/>
</dbReference>
<accession>A0A1H9AU78</accession>
<gene>
    <name evidence="3" type="ORF">SAMN04487977_101447</name>
</gene>
<dbReference type="AlphaFoldDB" id="A0A1H9AU78"/>
<evidence type="ECO:0000313" key="3">
    <source>
        <dbReference type="EMBL" id="SEP79478.1"/>
    </source>
</evidence>
<keyword evidence="2" id="KW-0472">Membrane</keyword>
<evidence type="ECO:0000313" key="4">
    <source>
        <dbReference type="Proteomes" id="UP000182360"/>
    </source>
</evidence>
<feature type="region of interest" description="Disordered" evidence="1">
    <location>
        <begin position="61"/>
        <end position="88"/>
    </location>
</feature>
<sequence>MSASVIAILVLLGLFLVVLILFICQRNKNKELKDRLDRKTEAYNGLLEEFDLYRKSEQFKHQKEEETNEKIDDLHSGKLSADDILPKR</sequence>
<keyword evidence="4" id="KW-1185">Reference proteome</keyword>
<dbReference type="EMBL" id="FOFU01000001">
    <property type="protein sequence ID" value="SEP79478.1"/>
    <property type="molecule type" value="Genomic_DNA"/>
</dbReference>
<evidence type="ECO:0000256" key="1">
    <source>
        <dbReference type="SAM" id="MobiDB-lite"/>
    </source>
</evidence>
<feature type="transmembrane region" description="Helical" evidence="2">
    <location>
        <begin position="6"/>
        <end position="24"/>
    </location>
</feature>
<reference evidence="3 4" key="1">
    <citation type="submission" date="2016-10" db="EMBL/GenBank/DDBJ databases">
        <authorList>
            <person name="de Groot N.N."/>
        </authorList>
    </citation>
    <scope>NUCLEOTIDE SEQUENCE [LARGE SCALE GENOMIC DNA]</scope>
    <source>
        <strain evidence="3 4">B25</strain>
    </source>
</reference>
<protein>
    <submittedName>
        <fullName evidence="3">Uncharacterized protein</fullName>
    </submittedName>
</protein>
<name>A0A1H9AU78_9SPIR</name>
<dbReference type="Proteomes" id="UP000182360">
    <property type="component" value="Unassembled WGS sequence"/>
</dbReference>
<keyword evidence="2" id="KW-0812">Transmembrane</keyword>